<protein>
    <submittedName>
        <fullName evidence="1">Uncharacterized protein</fullName>
    </submittedName>
</protein>
<name>A0ABR6ZJP0_9BURK</name>
<reference evidence="1 2" key="1">
    <citation type="submission" date="2020-08" db="EMBL/GenBank/DDBJ databases">
        <title>Novel species isolated from subtropical streams in China.</title>
        <authorList>
            <person name="Lu H."/>
        </authorList>
    </citation>
    <scope>NUCLEOTIDE SEQUENCE [LARGE SCALE GENOMIC DNA]</scope>
    <source>
        <strain evidence="1 2">CY18W</strain>
    </source>
</reference>
<evidence type="ECO:0000313" key="1">
    <source>
        <dbReference type="EMBL" id="MBC3916102.1"/>
    </source>
</evidence>
<keyword evidence="2" id="KW-1185">Reference proteome</keyword>
<sequence length="64" mass="7216">MKKAKNQKKARPFKTNCTTDFENGDSRVLSIIDGLIFIPTSLHKQYQAKPENAKKSQCSEALAF</sequence>
<comment type="caution">
    <text evidence="1">The sequence shown here is derived from an EMBL/GenBank/DDBJ whole genome shotgun (WGS) entry which is preliminary data.</text>
</comment>
<accession>A0ABR6ZJP0</accession>
<dbReference type="RefSeq" id="WP_186945343.1">
    <property type="nucleotide sequence ID" value="NZ_JACOGF010000001.1"/>
</dbReference>
<organism evidence="1 2">
    <name type="scientific">Undibacterium hunanense</name>
    <dbReference type="NCBI Taxonomy" id="2762292"/>
    <lineage>
        <taxon>Bacteria</taxon>
        <taxon>Pseudomonadati</taxon>
        <taxon>Pseudomonadota</taxon>
        <taxon>Betaproteobacteria</taxon>
        <taxon>Burkholderiales</taxon>
        <taxon>Oxalobacteraceae</taxon>
        <taxon>Undibacterium</taxon>
    </lineage>
</organism>
<gene>
    <name evidence="1" type="ORF">H8L32_01265</name>
</gene>
<dbReference type="Proteomes" id="UP000650424">
    <property type="component" value="Unassembled WGS sequence"/>
</dbReference>
<proteinExistence type="predicted"/>
<evidence type="ECO:0000313" key="2">
    <source>
        <dbReference type="Proteomes" id="UP000650424"/>
    </source>
</evidence>
<dbReference type="EMBL" id="JACOGF010000001">
    <property type="protein sequence ID" value="MBC3916102.1"/>
    <property type="molecule type" value="Genomic_DNA"/>
</dbReference>